<evidence type="ECO:0000313" key="3">
    <source>
        <dbReference type="Proteomes" id="UP000679691"/>
    </source>
</evidence>
<protein>
    <submittedName>
        <fullName evidence="2">Helix-turn-helix domain-containing protein</fullName>
    </submittedName>
</protein>
<sequence>MNTIYDTRLIFNEIKNHYNIKNDAELSRFLGIATTTLASWYRRNTFDIHLVYAKCTDIDANWLLTGKGNIIRNSINYNNQNEHITPFSNEDVTDWKGEYFKEKEKCEQLNGKYITLLEKFVK</sequence>
<dbReference type="InterPro" id="IPR010744">
    <property type="entry name" value="Phage_CI_N"/>
</dbReference>
<dbReference type="AlphaFoldDB" id="A0A8T4HGC6"/>
<gene>
    <name evidence="2" type="ORF">J5U18_12640</name>
</gene>
<dbReference type="RefSeq" id="WP_353547899.1">
    <property type="nucleotide sequence ID" value="NZ_JAGKSB010000017.1"/>
</dbReference>
<feature type="domain" description="Bacteriophage CI repressor N-terminal" evidence="1">
    <location>
        <begin position="13"/>
        <end position="69"/>
    </location>
</feature>
<comment type="caution">
    <text evidence="2">The sequence shown here is derived from an EMBL/GenBank/DDBJ whole genome shotgun (WGS) entry which is preliminary data.</text>
</comment>
<dbReference type="GO" id="GO:0003677">
    <property type="term" value="F:DNA binding"/>
    <property type="evidence" value="ECO:0007669"/>
    <property type="project" value="InterPro"/>
</dbReference>
<dbReference type="EMBL" id="JAGKSB010000017">
    <property type="protein sequence ID" value="MBP3944388.1"/>
    <property type="molecule type" value="Genomic_DNA"/>
</dbReference>
<keyword evidence="3" id="KW-1185">Reference proteome</keyword>
<organism evidence="2 3">
    <name type="scientific">Rhinopithecimicrobium faecis</name>
    <dbReference type="NCBI Taxonomy" id="2820698"/>
    <lineage>
        <taxon>Bacteria</taxon>
        <taxon>Pseudomonadati</taxon>
        <taxon>Bacteroidota</taxon>
        <taxon>Sphingobacteriia</taxon>
        <taxon>Sphingobacteriales</taxon>
        <taxon>Sphingobacteriaceae</taxon>
        <taxon>Rhinopithecimicrobium</taxon>
    </lineage>
</organism>
<dbReference type="InterPro" id="IPR010982">
    <property type="entry name" value="Lambda_DNA-bd_dom_sf"/>
</dbReference>
<dbReference type="GO" id="GO:0045892">
    <property type="term" value="P:negative regulation of DNA-templated transcription"/>
    <property type="evidence" value="ECO:0007669"/>
    <property type="project" value="InterPro"/>
</dbReference>
<evidence type="ECO:0000259" key="1">
    <source>
        <dbReference type="Pfam" id="PF07022"/>
    </source>
</evidence>
<reference evidence="2" key="1">
    <citation type="submission" date="2021-03" db="EMBL/GenBank/DDBJ databases">
        <authorList>
            <person name="Lu T."/>
            <person name="Wang Q."/>
            <person name="Han X."/>
        </authorList>
    </citation>
    <scope>NUCLEOTIDE SEQUENCE</scope>
    <source>
        <strain evidence="2">WQ 2009</strain>
    </source>
</reference>
<dbReference type="Proteomes" id="UP000679691">
    <property type="component" value="Unassembled WGS sequence"/>
</dbReference>
<proteinExistence type="predicted"/>
<dbReference type="Gene3D" id="1.10.260.40">
    <property type="entry name" value="lambda repressor-like DNA-binding domains"/>
    <property type="match status" value="1"/>
</dbReference>
<accession>A0A8T4HGC6</accession>
<name>A0A8T4HGC6_9SPHI</name>
<dbReference type="Pfam" id="PF07022">
    <property type="entry name" value="Phage_CI_repr"/>
    <property type="match status" value="1"/>
</dbReference>
<evidence type="ECO:0000313" key="2">
    <source>
        <dbReference type="EMBL" id="MBP3944388.1"/>
    </source>
</evidence>